<accession>A0ABM8H0I2</accession>
<sequence length="153" mass="16013">MATSGRRRRAAGSTVIGGLGIALTTGCVGVNLTACPAIGYLQSLEIVLAGPGADEVERLVLCGDRGCSVPGVDATPVPPTGPLWVANELPGDRWRVDLDLDAPERISIELLDAAGNTLDREDFDLEWVRVGGSERCGGPMHTDPIEIEVPAAR</sequence>
<proteinExistence type="predicted"/>
<evidence type="ECO:0000313" key="2">
    <source>
        <dbReference type="Proteomes" id="UP001321477"/>
    </source>
</evidence>
<dbReference type="EMBL" id="AP027734">
    <property type="protein sequence ID" value="BDZ54236.1"/>
    <property type="molecule type" value="Genomic_DNA"/>
</dbReference>
<gene>
    <name evidence="1" type="ORF">GCM10025870_13090</name>
</gene>
<evidence type="ECO:0008006" key="3">
    <source>
        <dbReference type="Google" id="ProtNLM"/>
    </source>
</evidence>
<dbReference type="RefSeq" id="WP_234660832.1">
    <property type="nucleotide sequence ID" value="NZ_AP027734.1"/>
</dbReference>
<reference evidence="2" key="1">
    <citation type="journal article" date="2019" name="Int. J. Syst. Evol. Microbiol.">
        <title>The Global Catalogue of Microorganisms (GCM) 10K type strain sequencing project: providing services to taxonomists for standard genome sequencing and annotation.</title>
        <authorList>
            <consortium name="The Broad Institute Genomics Platform"/>
            <consortium name="The Broad Institute Genome Sequencing Center for Infectious Disease"/>
            <person name="Wu L."/>
            <person name="Ma J."/>
        </authorList>
    </citation>
    <scope>NUCLEOTIDE SEQUENCE [LARGE SCALE GENOMIC DNA]</scope>
    <source>
        <strain evidence="2">NBRC 109019</strain>
    </source>
</reference>
<name>A0ABM8H0I2_9MICO</name>
<evidence type="ECO:0000313" key="1">
    <source>
        <dbReference type="EMBL" id="BDZ54236.1"/>
    </source>
</evidence>
<protein>
    <recommendedName>
        <fullName evidence="3">DUF4232 domain-containing protein</fullName>
    </recommendedName>
</protein>
<organism evidence="1 2">
    <name type="scientific">Agromyces marinus</name>
    <dbReference type="NCBI Taxonomy" id="1389020"/>
    <lineage>
        <taxon>Bacteria</taxon>
        <taxon>Bacillati</taxon>
        <taxon>Actinomycetota</taxon>
        <taxon>Actinomycetes</taxon>
        <taxon>Micrococcales</taxon>
        <taxon>Microbacteriaceae</taxon>
        <taxon>Agromyces</taxon>
    </lineage>
</organism>
<keyword evidence="2" id="KW-1185">Reference proteome</keyword>
<dbReference type="Proteomes" id="UP001321477">
    <property type="component" value="Chromosome"/>
</dbReference>
<dbReference type="PROSITE" id="PS51257">
    <property type="entry name" value="PROKAR_LIPOPROTEIN"/>
    <property type="match status" value="1"/>
</dbReference>